<evidence type="ECO:0000313" key="5">
    <source>
        <dbReference type="Proteomes" id="UP000584706"/>
    </source>
</evidence>
<dbReference type="EMBL" id="JACHED010000001">
    <property type="protein sequence ID" value="MBB6496464.1"/>
    <property type="molecule type" value="Genomic_DNA"/>
</dbReference>
<dbReference type="AlphaFoldDB" id="A0A2L1CCS5"/>
<dbReference type="KEGG" id="mmad:MMJJ_16490"/>
<dbReference type="Proteomes" id="UP000239462">
    <property type="component" value="Chromosome"/>
</dbReference>
<dbReference type="EMBL" id="JACHIQ010000001">
    <property type="protein sequence ID" value="MBB6066944.1"/>
    <property type="molecule type" value="Genomic_DNA"/>
</dbReference>
<protein>
    <submittedName>
        <fullName evidence="1">Uncharacterized protein</fullName>
    </submittedName>
</protein>
<reference evidence="5 6" key="3">
    <citation type="submission" date="2020-08" db="EMBL/GenBank/DDBJ databases">
        <title>Genomic Encyclopedia of Type Strains, Phase IV (KMG-V): Genome sequencing to study the core and pangenomes of soil and plant-associated prokaryotes.</title>
        <authorList>
            <person name="Whitman W."/>
        </authorList>
    </citation>
    <scope>NUCLEOTIDE SEQUENCE [LARGE SCALE GENOMIC DNA]</scope>
    <source>
        <strain evidence="3 6">D1</strain>
        <strain evidence="2 5">DSM 7078</strain>
    </source>
</reference>
<evidence type="ECO:0000313" key="2">
    <source>
        <dbReference type="EMBL" id="MBB6066944.1"/>
    </source>
</evidence>
<reference evidence="4" key="1">
    <citation type="journal article" date="2018" name="Genome Announc.">
        <title>Complete Genome Sequence of the Methanococcus maripaludis Type Strain JJ (DSM 2067), a Model for Selenoprotein Synthesis in Archaea.</title>
        <authorList>
            <person name="Poehlein A."/>
            <person name="Heym D."/>
            <person name="Quitzke V."/>
            <person name="Fersch J."/>
            <person name="Daniel R."/>
            <person name="Rother M."/>
        </authorList>
    </citation>
    <scope>NUCLEOTIDE SEQUENCE [LARGE SCALE GENOMIC DNA]</scope>
    <source>
        <strain evidence="4">DSM 2067</strain>
    </source>
</reference>
<gene>
    <name evidence="3" type="ORF">HNP96_000485</name>
    <name evidence="2" type="ORF">HNP97_000434</name>
    <name evidence="1" type="ORF">MMJJ_16490</name>
</gene>
<dbReference type="Proteomes" id="UP000584706">
    <property type="component" value="Unassembled WGS sequence"/>
</dbReference>
<reference evidence="1" key="2">
    <citation type="submission" date="2018-02" db="EMBL/GenBank/DDBJ databases">
        <title>Complete genome sequence of the Methanococcus maripaludis type strain JJ (DSM 2067), a model for selenoprotein synthesis in Archaea.</title>
        <authorList>
            <person name="Poehlein A."/>
            <person name="Heym D."/>
            <person name="Quitzke V."/>
            <person name="Fersch J."/>
            <person name="Daniel R."/>
            <person name="Rother M."/>
        </authorList>
    </citation>
    <scope>NUCLEOTIDE SEQUENCE [LARGE SCALE GENOMIC DNA]</scope>
    <source>
        <strain evidence="1">DSM 2067</strain>
    </source>
</reference>
<dbReference type="Proteomes" id="UP000590564">
    <property type="component" value="Unassembled WGS sequence"/>
</dbReference>
<sequence length="182" mass="20303">MKKIVLILSLVLLSSFCLCTEKPDSGSDDLSDFGSTLVVQFGDTTVNVPLRAVINDSMTTTLINTNDSEIKSDYTSGKYKIIYFEYDSNISNEEGGIVITDLVSKVSFFNNVYPYAIADQTLFNNTQDIEKVKNSNNTLVIQIERTNKSATIEKYNNTYVIEGNSLEELDKAESRFVIAMLS</sequence>
<proteinExistence type="predicted"/>
<accession>A0A2L1CCS5</accession>
<evidence type="ECO:0000313" key="1">
    <source>
        <dbReference type="EMBL" id="AVB77020.1"/>
    </source>
</evidence>
<name>A0A2L1CCS5_METMI</name>
<evidence type="ECO:0000313" key="6">
    <source>
        <dbReference type="Proteomes" id="UP000590564"/>
    </source>
</evidence>
<evidence type="ECO:0000313" key="4">
    <source>
        <dbReference type="Proteomes" id="UP000239462"/>
    </source>
</evidence>
<dbReference type="EMBL" id="CP026606">
    <property type="protein sequence ID" value="AVB77020.1"/>
    <property type="molecule type" value="Genomic_DNA"/>
</dbReference>
<organism evidence="1 4">
    <name type="scientific">Methanococcus maripaludis</name>
    <name type="common">Methanococcus deltae</name>
    <dbReference type="NCBI Taxonomy" id="39152"/>
    <lineage>
        <taxon>Archaea</taxon>
        <taxon>Methanobacteriati</taxon>
        <taxon>Methanobacteriota</taxon>
        <taxon>Methanomada group</taxon>
        <taxon>Methanococci</taxon>
        <taxon>Methanococcales</taxon>
        <taxon>Methanococcaceae</taxon>
        <taxon>Methanococcus</taxon>
    </lineage>
</organism>
<dbReference type="GeneID" id="36102733"/>
<evidence type="ECO:0000313" key="3">
    <source>
        <dbReference type="EMBL" id="MBB6496464.1"/>
    </source>
</evidence>
<dbReference type="RefSeq" id="WP_104838396.1">
    <property type="nucleotide sequence ID" value="NZ_CP026606.1"/>
</dbReference>